<keyword evidence="2" id="KW-1185">Reference proteome</keyword>
<gene>
    <name evidence="1" type="ORF">ACFFF7_14610</name>
</gene>
<proteinExistence type="predicted"/>
<dbReference type="RefSeq" id="WP_379482091.1">
    <property type="nucleotide sequence ID" value="NZ_JBHLTL010000011.1"/>
</dbReference>
<evidence type="ECO:0000313" key="1">
    <source>
        <dbReference type="EMBL" id="MFC0590641.1"/>
    </source>
</evidence>
<accession>A0ABV6PLC3</accession>
<dbReference type="Proteomes" id="UP001589943">
    <property type="component" value="Unassembled WGS sequence"/>
</dbReference>
<sequence length="123" mass="13122">MQLDPAASQSMLRAACRPPRGRPWLPLLSALLALGQGKAELLSHAERAWASVTFSGTRHTVRLAFCGAEAVAAGEALIDALPEHEFAIPRQLVADAAVVAVTHSALPEPRLEVEVELLLLDEV</sequence>
<comment type="caution">
    <text evidence="1">The sequence shown here is derived from an EMBL/GenBank/DDBJ whole genome shotgun (WGS) entry which is preliminary data.</text>
</comment>
<reference evidence="1 2" key="1">
    <citation type="submission" date="2024-09" db="EMBL/GenBank/DDBJ databases">
        <authorList>
            <person name="Sun Q."/>
            <person name="Mori K."/>
        </authorList>
    </citation>
    <scope>NUCLEOTIDE SEQUENCE [LARGE SCALE GENOMIC DNA]</scope>
    <source>
        <strain evidence="1 2">NCAIM B.02537</strain>
    </source>
</reference>
<name>A0ABV6PLC3_9SPHN</name>
<organism evidence="1 2">
    <name type="scientific">Novosphingobium aquiterrae</name>
    <dbReference type="NCBI Taxonomy" id="624388"/>
    <lineage>
        <taxon>Bacteria</taxon>
        <taxon>Pseudomonadati</taxon>
        <taxon>Pseudomonadota</taxon>
        <taxon>Alphaproteobacteria</taxon>
        <taxon>Sphingomonadales</taxon>
        <taxon>Sphingomonadaceae</taxon>
        <taxon>Novosphingobium</taxon>
    </lineage>
</organism>
<protein>
    <submittedName>
        <fullName evidence="1">Uncharacterized protein</fullName>
    </submittedName>
</protein>
<evidence type="ECO:0000313" key="2">
    <source>
        <dbReference type="Proteomes" id="UP001589943"/>
    </source>
</evidence>
<dbReference type="EMBL" id="JBHLTL010000011">
    <property type="protein sequence ID" value="MFC0590641.1"/>
    <property type="molecule type" value="Genomic_DNA"/>
</dbReference>